<dbReference type="InterPro" id="IPR050952">
    <property type="entry name" value="TRIM-NHL_E3_ligases"/>
</dbReference>
<evidence type="ECO:0000313" key="5">
    <source>
        <dbReference type="EMBL" id="CAF3507651.1"/>
    </source>
</evidence>
<evidence type="ECO:0000256" key="1">
    <source>
        <dbReference type="ARBA" id="ARBA00022737"/>
    </source>
</evidence>
<dbReference type="CDD" id="cd05819">
    <property type="entry name" value="NHL"/>
    <property type="match status" value="1"/>
</dbReference>
<name>A0A8S2CMW1_9BILA</name>
<evidence type="ECO:0000259" key="3">
    <source>
        <dbReference type="PROSITE" id="PS50948"/>
    </source>
</evidence>
<evidence type="ECO:0000313" key="6">
    <source>
        <dbReference type="Proteomes" id="UP000677228"/>
    </source>
</evidence>
<dbReference type="Pfam" id="PF01436">
    <property type="entry name" value="NHL"/>
    <property type="match status" value="1"/>
</dbReference>
<feature type="repeat" description="NHL" evidence="2">
    <location>
        <begin position="373"/>
        <end position="416"/>
    </location>
</feature>
<dbReference type="PANTHER" id="PTHR24104">
    <property type="entry name" value="E3 UBIQUITIN-PROTEIN LIGASE NHLRC1-RELATED"/>
    <property type="match status" value="1"/>
</dbReference>
<dbReference type="PROSITE" id="PS51125">
    <property type="entry name" value="NHL"/>
    <property type="match status" value="2"/>
</dbReference>
<dbReference type="Gene3D" id="2.120.10.30">
    <property type="entry name" value="TolB, C-terminal domain"/>
    <property type="match status" value="2"/>
</dbReference>
<accession>A0A8S2CMW1</accession>
<evidence type="ECO:0000313" key="4">
    <source>
        <dbReference type="EMBL" id="CAF0731943.1"/>
    </source>
</evidence>
<dbReference type="Pfam" id="PF00024">
    <property type="entry name" value="PAN_1"/>
    <property type="match status" value="1"/>
</dbReference>
<sequence length="469" mass="51375">MIIILWSPVKCYDSLFTLMNLGTEYQPPSINDLLGSSVSTTVTHCAQLCNQNRYCRVFNFINSTCQLYQSANGNILMSSESLSSVVGRINYSLFVFSAYGQSCDKCFNSRYLICINNLCACPSTSYYNGTFCQDQLLVNSTCSSSSQCRQDLNLLCIEQKCKDMSYPQWNTTGVTVAGTTGISGGTMTLLNEPHGLFIDPATDLLYIADRENHRIQQYQFLTNDTSIINTVAGTSQVSGCALNLLNYPTAVSVDKQQNLYIADASNNRILYWPQGATDGVTVVGSLNILVDSTGTNLYVSDWNNFRVIKWIGLNSSFGIVVAGGNGEGYLTTQVDRPWGLYLDESSNSVFVVDYDANAIQKWNLGDQNGTFIAGTPGTSGSNASQLNQPTQIIADPFGNLYVSDTSNHRIQMFQKSKSYSTGITIAGINNSPGSSDEQLYSPNGLAFDSDMNLFVADALNMRVQKFMLL</sequence>
<keyword evidence="1" id="KW-0677">Repeat</keyword>
<dbReference type="SUPFAM" id="SSF57414">
    <property type="entry name" value="Hairpin loop containing domain-like"/>
    <property type="match status" value="1"/>
</dbReference>
<gene>
    <name evidence="4" type="ORF">OVA965_LOCUS869</name>
    <name evidence="5" type="ORF">TMI583_LOCUS870</name>
</gene>
<dbReference type="EMBL" id="CAJOBA010000139">
    <property type="protein sequence ID" value="CAF3507651.1"/>
    <property type="molecule type" value="Genomic_DNA"/>
</dbReference>
<evidence type="ECO:0000256" key="2">
    <source>
        <dbReference type="PROSITE-ProRule" id="PRU00504"/>
    </source>
</evidence>
<proteinExistence type="predicted"/>
<organism evidence="4 6">
    <name type="scientific">Didymodactylos carnosus</name>
    <dbReference type="NCBI Taxonomy" id="1234261"/>
    <lineage>
        <taxon>Eukaryota</taxon>
        <taxon>Metazoa</taxon>
        <taxon>Spiralia</taxon>
        <taxon>Gnathifera</taxon>
        <taxon>Rotifera</taxon>
        <taxon>Eurotatoria</taxon>
        <taxon>Bdelloidea</taxon>
        <taxon>Philodinida</taxon>
        <taxon>Philodinidae</taxon>
        <taxon>Didymodactylos</taxon>
    </lineage>
</organism>
<dbReference type="InterPro" id="IPR001258">
    <property type="entry name" value="NHL_repeat"/>
</dbReference>
<dbReference type="AlphaFoldDB" id="A0A8S2CMW1"/>
<reference evidence="4" key="1">
    <citation type="submission" date="2021-02" db="EMBL/GenBank/DDBJ databases">
        <authorList>
            <person name="Nowell W R."/>
        </authorList>
    </citation>
    <scope>NUCLEOTIDE SEQUENCE</scope>
</reference>
<dbReference type="InterPro" id="IPR003609">
    <property type="entry name" value="Pan_app"/>
</dbReference>
<dbReference type="Proteomes" id="UP000677228">
    <property type="component" value="Unassembled WGS sequence"/>
</dbReference>
<comment type="caution">
    <text evidence="4">The sequence shown here is derived from an EMBL/GenBank/DDBJ whole genome shotgun (WGS) entry which is preliminary data.</text>
</comment>
<dbReference type="InterPro" id="IPR011042">
    <property type="entry name" value="6-blade_b-propeller_TolB-like"/>
</dbReference>
<feature type="domain" description="Apple" evidence="3">
    <location>
        <begin position="11"/>
        <end position="98"/>
    </location>
</feature>
<dbReference type="Proteomes" id="UP000682733">
    <property type="component" value="Unassembled WGS sequence"/>
</dbReference>
<feature type="repeat" description="NHL" evidence="2">
    <location>
        <begin position="431"/>
        <end position="466"/>
    </location>
</feature>
<dbReference type="SUPFAM" id="SSF101898">
    <property type="entry name" value="NHL repeat"/>
    <property type="match status" value="1"/>
</dbReference>
<dbReference type="Gene3D" id="3.50.4.10">
    <property type="entry name" value="Hepatocyte Growth Factor"/>
    <property type="match status" value="1"/>
</dbReference>
<protein>
    <recommendedName>
        <fullName evidence="3">Apple domain-containing protein</fullName>
    </recommendedName>
</protein>
<dbReference type="EMBL" id="CAJNOK010000139">
    <property type="protein sequence ID" value="CAF0731943.1"/>
    <property type="molecule type" value="Genomic_DNA"/>
</dbReference>
<dbReference type="PROSITE" id="PS50948">
    <property type="entry name" value="PAN"/>
    <property type="match status" value="1"/>
</dbReference>